<dbReference type="PANTHER" id="PTHR37487:SF2">
    <property type="entry name" value="EXPRESSED PROTEIN"/>
    <property type="match status" value="1"/>
</dbReference>
<dbReference type="STRING" id="764103.G7DZM3"/>
<sequence>MKSFTTLISATLLAGYAAAQAIIQTPTSAIFGQPVLLTFSGGSAPYYISVIPGGQPSAAALESFPTQTAAGTYTWTVDLPVGTSCSLEIRDSTGAINYSQKFTILAASGSSGSSSTGAASSSAAAGAAAGTASSRRSSTRTAASATSAAVSTSASAVTSASSAATTAAAATTASAASAASSPSASSTGAASSLKLATSAFGLVALSALAFVF</sequence>
<dbReference type="OrthoDB" id="3362246at2759"/>
<dbReference type="eggNOG" id="ENOG502S9QR">
    <property type="taxonomic scope" value="Eukaryota"/>
</dbReference>
<feature type="signal peptide" evidence="1">
    <location>
        <begin position="1"/>
        <end position="19"/>
    </location>
</feature>
<accession>G7DZM3</accession>
<name>G7DZM3_MIXOS</name>
<reference evidence="2 3" key="2">
    <citation type="journal article" date="2012" name="Open Biol.">
        <title>Characteristics of nucleosomes and linker DNA regions on the genome of the basidiomycete Mixia osmundae revealed by mono- and dinucleosome mapping.</title>
        <authorList>
            <person name="Nishida H."/>
            <person name="Kondo S."/>
            <person name="Matsumoto T."/>
            <person name="Suzuki Y."/>
            <person name="Yoshikawa H."/>
            <person name="Taylor T.D."/>
            <person name="Sugiyama J."/>
        </authorList>
    </citation>
    <scope>NUCLEOTIDE SEQUENCE [LARGE SCALE GENOMIC DNA]</scope>
    <source>
        <strain evidence="3">CBS 9802 / IAM 14324 / JCM 22182 / KY 12970</strain>
    </source>
</reference>
<keyword evidence="3" id="KW-1185">Reference proteome</keyword>
<keyword evidence="1" id="KW-0732">Signal</keyword>
<comment type="caution">
    <text evidence="2">The sequence shown here is derived from an EMBL/GenBank/DDBJ whole genome shotgun (WGS) entry which is preliminary data.</text>
</comment>
<dbReference type="HOGENOM" id="CLU_063099_1_1_1"/>
<evidence type="ECO:0000313" key="3">
    <source>
        <dbReference type="Proteomes" id="UP000009131"/>
    </source>
</evidence>
<reference evidence="2 3" key="1">
    <citation type="journal article" date="2011" name="J. Gen. Appl. Microbiol.">
        <title>Draft genome sequencing of the enigmatic basidiomycete Mixia osmundae.</title>
        <authorList>
            <person name="Nishida H."/>
            <person name="Nagatsuka Y."/>
            <person name="Sugiyama J."/>
        </authorList>
    </citation>
    <scope>NUCLEOTIDE SEQUENCE [LARGE SCALE GENOMIC DNA]</scope>
    <source>
        <strain evidence="3">CBS 9802 / IAM 14324 / JCM 22182 / KY 12970</strain>
    </source>
</reference>
<evidence type="ECO:0000313" key="2">
    <source>
        <dbReference type="EMBL" id="GAA96033.1"/>
    </source>
</evidence>
<gene>
    <name evidence="2" type="primary">Mo02693</name>
    <name evidence="2" type="ORF">E5Q_02693</name>
</gene>
<dbReference type="Proteomes" id="UP000009131">
    <property type="component" value="Unassembled WGS sequence"/>
</dbReference>
<feature type="chain" id="PRO_5009955671" evidence="1">
    <location>
        <begin position="20"/>
        <end position="212"/>
    </location>
</feature>
<dbReference type="PANTHER" id="PTHR37487">
    <property type="entry name" value="CHROMOSOME 1, WHOLE GENOME SHOTGUN SEQUENCE"/>
    <property type="match status" value="1"/>
</dbReference>
<protein>
    <submittedName>
        <fullName evidence="2">Uncharacterized protein</fullName>
    </submittedName>
</protein>
<dbReference type="AlphaFoldDB" id="G7DZM3"/>
<dbReference type="EMBL" id="BABT02000071">
    <property type="protein sequence ID" value="GAA96033.1"/>
    <property type="molecule type" value="Genomic_DNA"/>
</dbReference>
<dbReference type="OMA" id="FTWPTNI"/>
<organism evidence="2 3">
    <name type="scientific">Mixia osmundae (strain CBS 9802 / IAM 14324 / JCM 22182 / KY 12970)</name>
    <dbReference type="NCBI Taxonomy" id="764103"/>
    <lineage>
        <taxon>Eukaryota</taxon>
        <taxon>Fungi</taxon>
        <taxon>Dikarya</taxon>
        <taxon>Basidiomycota</taxon>
        <taxon>Pucciniomycotina</taxon>
        <taxon>Mixiomycetes</taxon>
        <taxon>Mixiales</taxon>
        <taxon>Mixiaceae</taxon>
        <taxon>Mixia</taxon>
    </lineage>
</organism>
<evidence type="ECO:0000256" key="1">
    <source>
        <dbReference type="SAM" id="SignalP"/>
    </source>
</evidence>
<proteinExistence type="predicted"/>
<dbReference type="InParanoid" id="G7DZM3"/>
<dbReference type="RefSeq" id="XP_014565755.1">
    <property type="nucleotide sequence ID" value="XM_014710269.1"/>
</dbReference>